<accession>A0AAP0MSR2</accession>
<evidence type="ECO:0000313" key="1">
    <source>
        <dbReference type="EMBL" id="KAK9220864.1"/>
    </source>
</evidence>
<name>A0AAP0MSR2_9ROSI</name>
<organism evidence="1 2">
    <name type="scientific">Citrus x changshan-huyou</name>
    <dbReference type="NCBI Taxonomy" id="2935761"/>
    <lineage>
        <taxon>Eukaryota</taxon>
        <taxon>Viridiplantae</taxon>
        <taxon>Streptophyta</taxon>
        <taxon>Embryophyta</taxon>
        <taxon>Tracheophyta</taxon>
        <taxon>Spermatophyta</taxon>
        <taxon>Magnoliopsida</taxon>
        <taxon>eudicotyledons</taxon>
        <taxon>Gunneridae</taxon>
        <taxon>Pentapetalae</taxon>
        <taxon>rosids</taxon>
        <taxon>malvids</taxon>
        <taxon>Sapindales</taxon>
        <taxon>Rutaceae</taxon>
        <taxon>Aurantioideae</taxon>
        <taxon>Citrus</taxon>
    </lineage>
</organism>
<protein>
    <submittedName>
        <fullName evidence="1">Uncharacterized protein</fullName>
    </submittedName>
</protein>
<evidence type="ECO:0000313" key="2">
    <source>
        <dbReference type="Proteomes" id="UP001428341"/>
    </source>
</evidence>
<reference evidence="1 2" key="1">
    <citation type="submission" date="2024-05" db="EMBL/GenBank/DDBJ databases">
        <title>Haplotype-resolved chromosome-level genome assembly of Huyou (Citrus changshanensis).</title>
        <authorList>
            <person name="Miao C."/>
            <person name="Chen W."/>
            <person name="Wu Y."/>
            <person name="Wang L."/>
            <person name="Zhao S."/>
            <person name="Grierson D."/>
            <person name="Xu C."/>
            <person name="Chen K."/>
        </authorList>
    </citation>
    <scope>NUCLEOTIDE SEQUENCE [LARGE SCALE GENOMIC DNA]</scope>
    <source>
        <strain evidence="1">01-14</strain>
        <tissue evidence="1">Leaf</tissue>
    </source>
</reference>
<proteinExistence type="predicted"/>
<dbReference type="EMBL" id="JBCGBO010000002">
    <property type="protein sequence ID" value="KAK9220864.1"/>
    <property type="molecule type" value="Genomic_DNA"/>
</dbReference>
<sequence>MTDQSSGEGAGRGHAAATVVIDEQMAKQEELNKQTRQLISTYHPEKSRTEAALVSDALELILKNAGAGLF</sequence>
<dbReference type="AlphaFoldDB" id="A0AAP0MSR2"/>
<dbReference type="Proteomes" id="UP001428341">
    <property type="component" value="Unassembled WGS sequence"/>
</dbReference>
<keyword evidence="2" id="KW-1185">Reference proteome</keyword>
<comment type="caution">
    <text evidence="1">The sequence shown here is derived from an EMBL/GenBank/DDBJ whole genome shotgun (WGS) entry which is preliminary data.</text>
</comment>
<gene>
    <name evidence="1" type="ORF">WN944_009288</name>
</gene>